<evidence type="ECO:0000313" key="15">
    <source>
        <dbReference type="Proteomes" id="UP001306592"/>
    </source>
</evidence>
<dbReference type="Gene3D" id="3.90.550.10">
    <property type="entry name" value="Spore Coat Polysaccharide Biosynthesis Protein SpsA, Chain A"/>
    <property type="match status" value="1"/>
</dbReference>
<keyword evidence="8 12" id="KW-1133">Transmembrane helix</keyword>
<comment type="pathway">
    <text evidence="12">Bacterial outer membrane biogenesis; lipopolysaccharide biosynthesis.</text>
</comment>
<keyword evidence="10 12" id="KW-0472">Membrane</keyword>
<evidence type="ECO:0000256" key="6">
    <source>
        <dbReference type="ARBA" id="ARBA00022692"/>
    </source>
</evidence>
<keyword evidence="3 12" id="KW-0441">Lipid A biosynthesis</keyword>
<keyword evidence="11 12" id="KW-0046">Antibiotic resistance</keyword>
<name>A0ABU8DAL1_ERWAP</name>
<feature type="transmembrane region" description="Helical" evidence="12">
    <location>
        <begin position="268"/>
        <end position="290"/>
    </location>
</feature>
<proteinExistence type="inferred from homology"/>
<evidence type="ECO:0000256" key="7">
    <source>
        <dbReference type="ARBA" id="ARBA00022985"/>
    </source>
</evidence>
<dbReference type="InterPro" id="IPR001173">
    <property type="entry name" value="Glyco_trans_2-like"/>
</dbReference>
<comment type="subcellular location">
    <subcellularLocation>
        <location evidence="12">Cell membrane</location>
        <topology evidence="12">Multi-pass membrane protein</topology>
    </subcellularLocation>
</comment>
<dbReference type="GO" id="GO:0099621">
    <property type="term" value="F:undecaprenyl-phosphate 4-deoxy-4-formamido-L-arabinose transferase activity"/>
    <property type="evidence" value="ECO:0007669"/>
    <property type="project" value="UniProtKB-EC"/>
</dbReference>
<dbReference type="RefSeq" id="WP_048916806.1">
    <property type="nucleotide sequence ID" value="NZ_CAKKMT010000008.1"/>
</dbReference>
<accession>A0ABU8DAL1</accession>
<keyword evidence="15" id="KW-1185">Reference proteome</keyword>
<evidence type="ECO:0000256" key="12">
    <source>
        <dbReference type="HAMAP-Rule" id="MF_01164"/>
    </source>
</evidence>
<evidence type="ECO:0000256" key="9">
    <source>
        <dbReference type="ARBA" id="ARBA00023098"/>
    </source>
</evidence>
<keyword evidence="2 12" id="KW-0444">Lipid biosynthesis</keyword>
<keyword evidence="4 12" id="KW-0328">Glycosyltransferase</keyword>
<dbReference type="Proteomes" id="UP001306592">
    <property type="component" value="Unassembled WGS sequence"/>
</dbReference>
<evidence type="ECO:0000256" key="3">
    <source>
        <dbReference type="ARBA" id="ARBA00022556"/>
    </source>
</evidence>
<dbReference type="SUPFAM" id="SSF53448">
    <property type="entry name" value="Nucleotide-diphospho-sugar transferases"/>
    <property type="match status" value="1"/>
</dbReference>
<evidence type="ECO:0000259" key="13">
    <source>
        <dbReference type="Pfam" id="PF00535"/>
    </source>
</evidence>
<comment type="function">
    <text evidence="12">Catalyzes the transfer of 4-deoxy-4-formamido-L-arabinose from UDP to undecaprenyl phosphate. The modified arabinose is attached to lipid A and is required for resistance to polymyxin and cationic antimicrobial peptides.</text>
</comment>
<evidence type="ECO:0000256" key="5">
    <source>
        <dbReference type="ARBA" id="ARBA00022679"/>
    </source>
</evidence>
<evidence type="ECO:0000313" key="14">
    <source>
        <dbReference type="EMBL" id="MEI2680346.1"/>
    </source>
</evidence>
<feature type="domain" description="Glycosyltransferase 2-like" evidence="13">
    <location>
        <begin position="10"/>
        <end position="171"/>
    </location>
</feature>
<gene>
    <name evidence="12 14" type="primary">arnC</name>
    <name evidence="14" type="ORF">V8N49_01485</name>
</gene>
<dbReference type="EC" id="2.4.2.53" evidence="12"/>
<keyword evidence="6 12" id="KW-0812">Transmembrane</keyword>
<evidence type="ECO:0000256" key="2">
    <source>
        <dbReference type="ARBA" id="ARBA00022516"/>
    </source>
</evidence>
<reference evidence="14 15" key="1">
    <citation type="submission" date="2024-02" db="EMBL/GenBank/DDBJ databases">
        <title>First report Erwinia aphidicola in onion in Chile.</title>
        <authorList>
            <person name="Valenzuela M."/>
            <person name="Pena M."/>
            <person name="Dutta B."/>
        </authorList>
    </citation>
    <scope>NUCLEOTIDE SEQUENCE [LARGE SCALE GENOMIC DNA]</scope>
    <source>
        <strain evidence="14 15">QCJ3A</strain>
    </source>
</reference>
<protein>
    <recommendedName>
        <fullName evidence="12">Undecaprenyl-phosphate 4-deoxy-4-formamido-L-arabinose transferase</fullName>
        <ecNumber evidence="12">2.4.2.53</ecNumber>
    </recommendedName>
    <alternativeName>
        <fullName evidence="12">Undecaprenyl-phosphate Ara4FN transferase</fullName>
        <shortName evidence="12">Ara4FN transferase</shortName>
    </alternativeName>
</protein>
<dbReference type="PANTHER" id="PTHR48090">
    <property type="entry name" value="UNDECAPRENYL-PHOSPHATE 4-DEOXY-4-FORMAMIDO-L-ARABINOSE TRANSFERASE-RELATED"/>
    <property type="match status" value="1"/>
</dbReference>
<keyword evidence="9 12" id="KW-0443">Lipid metabolism</keyword>
<dbReference type="CDD" id="cd04187">
    <property type="entry name" value="DPM1_like_bac"/>
    <property type="match status" value="1"/>
</dbReference>
<keyword evidence="7 12" id="KW-0448">Lipopolysaccharide biosynthesis</keyword>
<dbReference type="InterPro" id="IPR029044">
    <property type="entry name" value="Nucleotide-diphossugar_trans"/>
</dbReference>
<keyword evidence="5 12" id="KW-0808">Transferase</keyword>
<comment type="pathway">
    <text evidence="12">Glycolipid biosynthesis; 4-amino-4-deoxy-alpha-L-arabinose undecaprenyl phosphate biosynthesis; 4-amino-4-deoxy-alpha-L-arabinose undecaprenyl phosphate from UDP-4-deoxy-4-formamido-beta-L-arabinose and undecaprenyl phosphate: step 1/2.</text>
</comment>
<evidence type="ECO:0000256" key="1">
    <source>
        <dbReference type="ARBA" id="ARBA00022475"/>
    </source>
</evidence>
<organism evidence="14 15">
    <name type="scientific">Erwinia aphidicola</name>
    <dbReference type="NCBI Taxonomy" id="68334"/>
    <lineage>
        <taxon>Bacteria</taxon>
        <taxon>Pseudomonadati</taxon>
        <taxon>Pseudomonadota</taxon>
        <taxon>Gammaproteobacteria</taxon>
        <taxon>Enterobacterales</taxon>
        <taxon>Erwiniaceae</taxon>
        <taxon>Erwinia</taxon>
    </lineage>
</organism>
<dbReference type="HAMAP" id="MF_01164">
    <property type="entry name" value="ArnC_transfer"/>
    <property type="match status" value="1"/>
</dbReference>
<sequence>MKEQEINKVSIVIPVYNEQDSLPELIRRTDAACAQLGLQYEILLVDDGSSDSSAEMLSAAAQAPGSHIVAVLLNRNYGQHSAIMAGFSHVSGDLVITLDADLQNPPEEIPRLVATAQQGYDVVGTVRQNRQDSWFRKRASRLINHLIQRTTGKAMGDYGCMLRAYRRHIVDAMLHCHERSTFIPILANTFARRATEIPVLHAEREFGDSKYSLMRLINLMYDLITCLTTTPLRLLSVFGSVIALSGFALSLLLILLRLFLGPQWAAEGVFMLFAVLFIFIGAQFVGMGLLGEYIGRIYNDVRARPRYFIQRVVSHDDANSSQDEKS</sequence>
<comment type="catalytic activity">
    <reaction evidence="12">
        <text>UDP-4-deoxy-4-formamido-beta-L-arabinose + di-trans,octa-cis-undecaprenyl phosphate = 4-deoxy-4-formamido-alpha-L-arabinopyranosyl di-trans,octa-cis-undecaprenyl phosphate + UDP</text>
        <dbReference type="Rhea" id="RHEA:27722"/>
        <dbReference type="ChEBI" id="CHEBI:58223"/>
        <dbReference type="ChEBI" id="CHEBI:58709"/>
        <dbReference type="ChEBI" id="CHEBI:58909"/>
        <dbReference type="ChEBI" id="CHEBI:60392"/>
        <dbReference type="EC" id="2.4.2.53"/>
    </reaction>
</comment>
<dbReference type="PANTHER" id="PTHR48090:SF3">
    <property type="entry name" value="UNDECAPRENYL-PHOSPHATE 4-DEOXY-4-FORMAMIDO-L-ARABINOSE TRANSFERASE"/>
    <property type="match status" value="1"/>
</dbReference>
<dbReference type="InterPro" id="IPR022857">
    <property type="entry name" value="ArnC_tfrase"/>
</dbReference>
<dbReference type="GeneID" id="89476455"/>
<dbReference type="InterPro" id="IPR050256">
    <property type="entry name" value="Glycosyltransferase_2"/>
</dbReference>
<evidence type="ECO:0000256" key="11">
    <source>
        <dbReference type="ARBA" id="ARBA00023251"/>
    </source>
</evidence>
<comment type="caution">
    <text evidence="14">The sequence shown here is derived from an EMBL/GenBank/DDBJ whole genome shotgun (WGS) entry which is preliminary data.</text>
</comment>
<dbReference type="NCBIfam" id="NF007986">
    <property type="entry name" value="PRK10714.1"/>
    <property type="match status" value="1"/>
</dbReference>
<evidence type="ECO:0000256" key="8">
    <source>
        <dbReference type="ARBA" id="ARBA00022989"/>
    </source>
</evidence>
<evidence type="ECO:0000256" key="4">
    <source>
        <dbReference type="ARBA" id="ARBA00022676"/>
    </source>
</evidence>
<keyword evidence="1 12" id="KW-1003">Cell membrane</keyword>
<comment type="similarity">
    <text evidence="12">Belongs to the glycosyltransferase 2 family.</text>
</comment>
<evidence type="ECO:0000256" key="10">
    <source>
        <dbReference type="ARBA" id="ARBA00023136"/>
    </source>
</evidence>
<dbReference type="Pfam" id="PF00535">
    <property type="entry name" value="Glycos_transf_2"/>
    <property type="match status" value="1"/>
</dbReference>
<feature type="transmembrane region" description="Helical" evidence="12">
    <location>
        <begin position="234"/>
        <end position="256"/>
    </location>
</feature>
<dbReference type="EMBL" id="JBANEI010000001">
    <property type="protein sequence ID" value="MEI2680346.1"/>
    <property type="molecule type" value="Genomic_DNA"/>
</dbReference>